<keyword evidence="1" id="KW-0732">Signal</keyword>
<dbReference type="SUPFAM" id="SSF56925">
    <property type="entry name" value="OMPA-like"/>
    <property type="match status" value="1"/>
</dbReference>
<accession>A0A538TUL3</accession>
<protein>
    <submittedName>
        <fullName evidence="2">Porin family protein</fullName>
    </submittedName>
</protein>
<evidence type="ECO:0000313" key="3">
    <source>
        <dbReference type="Proteomes" id="UP000316609"/>
    </source>
</evidence>
<sequence>MLKSRTCLVALSMVLVAVAPTLALAGSFGAEVFGSFNSYSMQDVNDAIDQLNTAGSNFDKVSNGISGGLGVRTWANSNWMFSASWEPLFLETKSDATSEKWNLDANAFTVNGTYFFPSKKPTSKYGIGAGVGYYSLGGEFSDPSGTTKVEGSGPGFQFSGVGEWTMSPGFAVTGSAGYRVASIEVDQSNPKSNADYSGFTGRLGLAFYLPQSSK</sequence>
<dbReference type="Proteomes" id="UP000316609">
    <property type="component" value="Unassembled WGS sequence"/>
</dbReference>
<feature type="chain" id="PRO_5021706887" evidence="1">
    <location>
        <begin position="26"/>
        <end position="214"/>
    </location>
</feature>
<dbReference type="AlphaFoldDB" id="A0A538TUL3"/>
<name>A0A538TUL3_UNCEI</name>
<dbReference type="Gene3D" id="2.40.160.20">
    <property type="match status" value="1"/>
</dbReference>
<evidence type="ECO:0000313" key="2">
    <source>
        <dbReference type="EMBL" id="TMQ67288.1"/>
    </source>
</evidence>
<dbReference type="InterPro" id="IPR011250">
    <property type="entry name" value="OMP/PagP_B-barrel"/>
</dbReference>
<organism evidence="2 3">
    <name type="scientific">Eiseniibacteriota bacterium</name>
    <dbReference type="NCBI Taxonomy" id="2212470"/>
    <lineage>
        <taxon>Bacteria</taxon>
        <taxon>Candidatus Eiseniibacteriota</taxon>
    </lineage>
</organism>
<comment type="caution">
    <text evidence="2">The sequence shown here is derived from an EMBL/GenBank/DDBJ whole genome shotgun (WGS) entry which is preliminary data.</text>
</comment>
<feature type="signal peptide" evidence="1">
    <location>
        <begin position="1"/>
        <end position="25"/>
    </location>
</feature>
<reference evidence="2 3" key="1">
    <citation type="journal article" date="2019" name="Nat. Microbiol.">
        <title>Mediterranean grassland soil C-N compound turnover is dependent on rainfall and depth, and is mediated by genomically divergent microorganisms.</title>
        <authorList>
            <person name="Diamond S."/>
            <person name="Andeer P.F."/>
            <person name="Li Z."/>
            <person name="Crits-Christoph A."/>
            <person name="Burstein D."/>
            <person name="Anantharaman K."/>
            <person name="Lane K.R."/>
            <person name="Thomas B.C."/>
            <person name="Pan C."/>
            <person name="Northen T.R."/>
            <person name="Banfield J.F."/>
        </authorList>
    </citation>
    <scope>NUCLEOTIDE SEQUENCE [LARGE SCALE GENOMIC DNA]</scope>
    <source>
        <strain evidence="2">WS_8</strain>
    </source>
</reference>
<gene>
    <name evidence="2" type="ORF">E6K78_05290</name>
</gene>
<evidence type="ECO:0000256" key="1">
    <source>
        <dbReference type="SAM" id="SignalP"/>
    </source>
</evidence>
<proteinExistence type="predicted"/>
<dbReference type="EMBL" id="VBOY01000045">
    <property type="protein sequence ID" value="TMQ67288.1"/>
    <property type="molecule type" value="Genomic_DNA"/>
</dbReference>